<evidence type="ECO:0000256" key="5">
    <source>
        <dbReference type="ARBA" id="ARBA00023002"/>
    </source>
</evidence>
<feature type="domain" description="FAD-binding" evidence="6">
    <location>
        <begin position="4"/>
        <end position="353"/>
    </location>
</feature>
<dbReference type="InterPro" id="IPR002938">
    <property type="entry name" value="FAD-bd"/>
</dbReference>
<dbReference type="GO" id="GO:0071949">
    <property type="term" value="F:FAD binding"/>
    <property type="evidence" value="ECO:0007669"/>
    <property type="project" value="InterPro"/>
</dbReference>
<dbReference type="InterPro" id="IPR038220">
    <property type="entry name" value="PHOX_C_sf"/>
</dbReference>
<evidence type="ECO:0000313" key="8">
    <source>
        <dbReference type="EMBL" id="ESK92378.1"/>
    </source>
</evidence>
<keyword evidence="9" id="KW-1185">Reference proteome</keyword>
<dbReference type="Pfam" id="PF01494">
    <property type="entry name" value="FAD_binding_3"/>
    <property type="match status" value="1"/>
</dbReference>
<evidence type="ECO:0000256" key="4">
    <source>
        <dbReference type="ARBA" id="ARBA00022827"/>
    </source>
</evidence>
<dbReference type="InterPro" id="IPR050641">
    <property type="entry name" value="RIFMO-like"/>
</dbReference>
<accession>V2WZT9</accession>
<dbReference type="Gene3D" id="3.40.30.20">
    <property type="match status" value="1"/>
</dbReference>
<dbReference type="Gene3D" id="3.50.50.60">
    <property type="entry name" value="FAD/NAD(P)-binding domain"/>
    <property type="match status" value="1"/>
</dbReference>
<evidence type="ECO:0000256" key="1">
    <source>
        <dbReference type="ARBA" id="ARBA00001974"/>
    </source>
</evidence>
<keyword evidence="3" id="KW-0285">Flavoprotein</keyword>
<proteinExistence type="inferred from homology"/>
<dbReference type="Proteomes" id="UP000017559">
    <property type="component" value="Unassembled WGS sequence"/>
</dbReference>
<dbReference type="InterPro" id="IPR036188">
    <property type="entry name" value="FAD/NAD-bd_sf"/>
</dbReference>
<evidence type="ECO:0000259" key="6">
    <source>
        <dbReference type="Pfam" id="PF01494"/>
    </source>
</evidence>
<feature type="domain" description="Phenol hydroxylase-like C-terminal dimerisation" evidence="7">
    <location>
        <begin position="460"/>
        <end position="509"/>
    </location>
</feature>
<dbReference type="PANTHER" id="PTHR43004:SF19">
    <property type="entry name" value="BINDING MONOOXYGENASE, PUTATIVE (JCVI)-RELATED"/>
    <property type="match status" value="1"/>
</dbReference>
<evidence type="ECO:0000256" key="2">
    <source>
        <dbReference type="ARBA" id="ARBA00007801"/>
    </source>
</evidence>
<protein>
    <submittedName>
        <fullName evidence="8">Monooxygenase</fullName>
    </submittedName>
</protein>
<name>V2WZT9_MONRO</name>
<dbReference type="HOGENOM" id="CLU_009665_20_3_1"/>
<reference evidence="8 9" key="1">
    <citation type="journal article" date="2014" name="BMC Genomics">
        <title>Genome and secretome analysis of the hemibiotrophic fungal pathogen, Moniliophthora roreri, which causes frosty pod rot disease of cacao: mechanisms of the biotrophic and necrotrophic phases.</title>
        <authorList>
            <person name="Meinhardt L.W."/>
            <person name="Costa G.G.L."/>
            <person name="Thomazella D.P.T."/>
            <person name="Teixeira P.J.P.L."/>
            <person name="Carazzolle M.F."/>
            <person name="Schuster S.C."/>
            <person name="Carlson J.E."/>
            <person name="Guiltinan M.J."/>
            <person name="Mieczkowski P."/>
            <person name="Farmer A."/>
            <person name="Ramaraj T."/>
            <person name="Crozier J."/>
            <person name="Davis R.E."/>
            <person name="Shao J."/>
            <person name="Melnick R.L."/>
            <person name="Pereira G.A.G."/>
            <person name="Bailey B.A."/>
        </authorList>
    </citation>
    <scope>NUCLEOTIDE SEQUENCE [LARGE SCALE GENOMIC DNA]</scope>
    <source>
        <strain evidence="8 9">MCA 2997</strain>
    </source>
</reference>
<sequence>MIAPILIVGAGPAGLVLALLLRRNGIPIRIIDKNETSPVGSRASRLQPRTLELYKFLGILREIEARAGAGSITIQVYTSPEGFGPINSFAIYEELIPHPAYHRINGLTICQDDHEAILRQVLEREYGVPVEFGTELISFEHAPNSVVARLVNTLNNTKETAQFDWLVGADGVNSTVRKQLGLELEGYGALENDYVVGDVEAKIAHHTTRWKVWGNCIQRTLLLRPYTKNGKPYFQFTCGGHDINVANMATKNRNELVNTMYDIIGNRRIEFGKVISVGIWRANTRMVHELIRERVFLVGDAAHVHSPTGGLGINTSIQDSFNLAWKLSLVHKGLAPPKPLLNSYTSERVHVIAESLGKTKTKRTISKLPHTHKRPQSRDWDTRQFGINYRGGLITLDHGDPEAQLQAGDRAPETPGLIVASTGQKKSLHPNVNLTSQLPSDVVKRVLVYPQGTEPGLIGDDAVIDADGYAFEHYEVKAKEQKVVVVRPDGYIGAMTGSTSGIMNYFASIFGWHL</sequence>
<dbReference type="PANTHER" id="PTHR43004">
    <property type="entry name" value="TRK SYSTEM POTASSIUM UPTAKE PROTEIN"/>
    <property type="match status" value="1"/>
</dbReference>
<keyword evidence="8" id="KW-0503">Monooxygenase</keyword>
<evidence type="ECO:0000259" key="7">
    <source>
        <dbReference type="Pfam" id="PF07976"/>
    </source>
</evidence>
<keyword evidence="4" id="KW-0274">FAD</keyword>
<organism evidence="8 9">
    <name type="scientific">Moniliophthora roreri (strain MCA 2997)</name>
    <name type="common">Cocoa frosty pod rot fungus</name>
    <name type="synonym">Crinipellis roreri</name>
    <dbReference type="NCBI Taxonomy" id="1381753"/>
    <lineage>
        <taxon>Eukaryota</taxon>
        <taxon>Fungi</taxon>
        <taxon>Dikarya</taxon>
        <taxon>Basidiomycota</taxon>
        <taxon>Agaricomycotina</taxon>
        <taxon>Agaricomycetes</taxon>
        <taxon>Agaricomycetidae</taxon>
        <taxon>Agaricales</taxon>
        <taxon>Marasmiineae</taxon>
        <taxon>Marasmiaceae</taxon>
        <taxon>Moniliophthora</taxon>
    </lineage>
</organism>
<dbReference type="Pfam" id="PF07976">
    <property type="entry name" value="Phe_hydrox_dim"/>
    <property type="match status" value="1"/>
</dbReference>
<dbReference type="PRINTS" id="PR00420">
    <property type="entry name" value="RNGMNOXGNASE"/>
</dbReference>
<comment type="caution">
    <text evidence="8">The sequence shown here is derived from an EMBL/GenBank/DDBJ whole genome shotgun (WGS) entry which is preliminary data.</text>
</comment>
<dbReference type="KEGG" id="mrr:Moror_4555"/>
<evidence type="ECO:0000313" key="9">
    <source>
        <dbReference type="Proteomes" id="UP000017559"/>
    </source>
</evidence>
<dbReference type="GO" id="GO:0016709">
    <property type="term" value="F:oxidoreductase activity, acting on paired donors, with incorporation or reduction of molecular oxygen, NAD(P)H as one donor, and incorporation of one atom of oxygen"/>
    <property type="evidence" value="ECO:0007669"/>
    <property type="project" value="UniProtKB-ARBA"/>
</dbReference>
<dbReference type="OrthoDB" id="2690153at2759"/>
<keyword evidence="5" id="KW-0560">Oxidoreductase</keyword>
<gene>
    <name evidence="8" type="ORF">Moror_4555</name>
</gene>
<comment type="similarity">
    <text evidence="2">Belongs to the PheA/TfdB FAD monooxygenase family.</text>
</comment>
<dbReference type="EMBL" id="AWSO01000288">
    <property type="protein sequence ID" value="ESK92378.1"/>
    <property type="molecule type" value="Genomic_DNA"/>
</dbReference>
<dbReference type="InterPro" id="IPR036249">
    <property type="entry name" value="Thioredoxin-like_sf"/>
</dbReference>
<dbReference type="AlphaFoldDB" id="V2WZT9"/>
<comment type="cofactor">
    <cofactor evidence="1">
        <name>FAD</name>
        <dbReference type="ChEBI" id="CHEBI:57692"/>
    </cofactor>
</comment>
<evidence type="ECO:0000256" key="3">
    <source>
        <dbReference type="ARBA" id="ARBA00022630"/>
    </source>
</evidence>
<dbReference type="SUPFAM" id="SSF51905">
    <property type="entry name" value="FAD/NAD(P)-binding domain"/>
    <property type="match status" value="1"/>
</dbReference>
<dbReference type="InterPro" id="IPR012941">
    <property type="entry name" value="Phe_hydrox_C_dim_dom"/>
</dbReference>
<dbReference type="Gene3D" id="3.30.70.2450">
    <property type="match status" value="1"/>
</dbReference>
<dbReference type="SUPFAM" id="SSF52833">
    <property type="entry name" value="Thioredoxin-like"/>
    <property type="match status" value="1"/>
</dbReference>